<evidence type="ECO:0000256" key="1">
    <source>
        <dbReference type="ARBA" id="ARBA00004776"/>
    </source>
</evidence>
<sequence>MRTRLDVVVGVLTFKRPAALDLTLERILAQVTELDQVGGVDIGVRVVVVDNDPQASARGVTEKYPSITYVVEPVPGISAGRNRALDEAADGDVLVFIDDDETPLEKWLSSLIETWQSTGATAVMGRVVSVFETTLDPWIAAGGFFVRRTMPSGTPITVAAAGNLLLDLHQMSRIGARFDPAMGLTGGEDTLLSRHIIEGGGTIVWCDESAALDHVPASRTTKKWVLTRAWSHGNTATLVDLKMSATPGSRSRVRAKALVKGSTRIAGGTARCAWGVLRGNLRDRARGRRAVYRGAGLMSGALGIAYLEYARGSRWRWRRDVESGSGS</sequence>
<comment type="pathway">
    <text evidence="1">Cell wall biogenesis; cell wall polysaccharide biosynthesis.</text>
</comment>
<dbReference type="CDD" id="cd00761">
    <property type="entry name" value="Glyco_tranf_GTA_type"/>
    <property type="match status" value="1"/>
</dbReference>
<organism evidence="6 7">
    <name type="scientific">Arthrobacter bussei</name>
    <dbReference type="NCBI Taxonomy" id="2594179"/>
    <lineage>
        <taxon>Bacteria</taxon>
        <taxon>Bacillati</taxon>
        <taxon>Actinomycetota</taxon>
        <taxon>Actinomycetes</taxon>
        <taxon>Micrococcales</taxon>
        <taxon>Micrococcaceae</taxon>
        <taxon>Arthrobacter</taxon>
    </lineage>
</organism>
<dbReference type="SUPFAM" id="SSF53448">
    <property type="entry name" value="Nucleotide-diphospho-sugar transferases"/>
    <property type="match status" value="1"/>
</dbReference>
<dbReference type="Gene3D" id="3.90.550.10">
    <property type="entry name" value="Spore Coat Polysaccharide Biosynthesis Protein SpsA, Chain A"/>
    <property type="match status" value="1"/>
</dbReference>
<dbReference type="RefSeq" id="WP_152816556.1">
    <property type="nucleotide sequence ID" value="NZ_VJXX01000005.1"/>
</dbReference>
<dbReference type="EMBL" id="VJXX01000005">
    <property type="protein sequence ID" value="MPY11702.1"/>
    <property type="molecule type" value="Genomic_DNA"/>
</dbReference>
<accession>A0A7X1NRS6</accession>
<evidence type="ECO:0000313" key="6">
    <source>
        <dbReference type="EMBL" id="MPY11702.1"/>
    </source>
</evidence>
<comment type="similarity">
    <text evidence="2">Belongs to the glycosyltransferase 2 family.</text>
</comment>
<keyword evidence="4 6" id="KW-0808">Transferase</keyword>
<feature type="domain" description="Glycosyltransferase 2-like" evidence="5">
    <location>
        <begin position="9"/>
        <end position="140"/>
    </location>
</feature>
<dbReference type="OrthoDB" id="3180470at2"/>
<dbReference type="PANTHER" id="PTHR43179">
    <property type="entry name" value="RHAMNOSYLTRANSFERASE WBBL"/>
    <property type="match status" value="1"/>
</dbReference>
<reference evidence="7" key="1">
    <citation type="submission" date="2019-07" db="EMBL/GenBank/DDBJ databases">
        <title>Arthrobacter KR32 sp. nov., isolated from mountain cheese made of cows milk.</title>
        <authorList>
            <person name="Flegler A."/>
        </authorList>
    </citation>
    <scope>NUCLEOTIDE SEQUENCE [LARGE SCALE GENOMIC DNA]</scope>
    <source>
        <strain evidence="7">KR32</strain>
    </source>
</reference>
<dbReference type="Pfam" id="PF00535">
    <property type="entry name" value="Glycos_transf_2"/>
    <property type="match status" value="1"/>
</dbReference>
<comment type="caution">
    <text evidence="6">The sequence shown here is derived from an EMBL/GenBank/DDBJ whole genome shotgun (WGS) entry which is preliminary data.</text>
</comment>
<dbReference type="GO" id="GO:0016757">
    <property type="term" value="F:glycosyltransferase activity"/>
    <property type="evidence" value="ECO:0007669"/>
    <property type="project" value="UniProtKB-KW"/>
</dbReference>
<evidence type="ECO:0000256" key="2">
    <source>
        <dbReference type="ARBA" id="ARBA00006739"/>
    </source>
</evidence>
<evidence type="ECO:0000313" key="7">
    <source>
        <dbReference type="Proteomes" id="UP000326464"/>
    </source>
</evidence>
<evidence type="ECO:0000259" key="5">
    <source>
        <dbReference type="Pfam" id="PF00535"/>
    </source>
</evidence>
<proteinExistence type="inferred from homology"/>
<name>A0A7X1NRS6_9MICC</name>
<dbReference type="PANTHER" id="PTHR43179:SF12">
    <property type="entry name" value="GALACTOFURANOSYLTRANSFERASE GLFT2"/>
    <property type="match status" value="1"/>
</dbReference>
<keyword evidence="3" id="KW-0328">Glycosyltransferase</keyword>
<keyword evidence="7" id="KW-1185">Reference proteome</keyword>
<gene>
    <name evidence="6" type="ORF">FNH21_13425</name>
</gene>
<dbReference type="Proteomes" id="UP000326464">
    <property type="component" value="Unassembled WGS sequence"/>
</dbReference>
<dbReference type="InterPro" id="IPR001173">
    <property type="entry name" value="Glyco_trans_2-like"/>
</dbReference>
<dbReference type="InterPro" id="IPR029044">
    <property type="entry name" value="Nucleotide-diphossugar_trans"/>
</dbReference>
<evidence type="ECO:0000256" key="4">
    <source>
        <dbReference type="ARBA" id="ARBA00022679"/>
    </source>
</evidence>
<evidence type="ECO:0000256" key="3">
    <source>
        <dbReference type="ARBA" id="ARBA00022676"/>
    </source>
</evidence>
<protein>
    <submittedName>
        <fullName evidence="6">Glycosyltransferase</fullName>
    </submittedName>
</protein>
<dbReference type="AlphaFoldDB" id="A0A7X1NRS6"/>